<evidence type="ECO:0000256" key="3">
    <source>
        <dbReference type="ARBA" id="ARBA00023163"/>
    </source>
</evidence>
<dbReference type="Gene3D" id="3.40.50.2300">
    <property type="match status" value="2"/>
</dbReference>
<dbReference type="Pfam" id="PF00356">
    <property type="entry name" value="LacI"/>
    <property type="match status" value="1"/>
</dbReference>
<reference evidence="5 6" key="1">
    <citation type="submission" date="2019-06" db="EMBL/GenBank/DDBJ databases">
        <title>Genome sequence of Rhodobacteraceae bacterium D4M1.</title>
        <authorList>
            <person name="Cao J."/>
        </authorList>
    </citation>
    <scope>NUCLEOTIDE SEQUENCE [LARGE SCALE GENOMIC DNA]</scope>
    <source>
        <strain evidence="5 6">D4M1</strain>
        <plasmid evidence="6">pd4m1b</plasmid>
    </source>
</reference>
<dbReference type="RefSeq" id="WP_138576168.1">
    <property type="nucleotide sequence ID" value="NZ_CP040820.1"/>
</dbReference>
<dbReference type="Pfam" id="PF13377">
    <property type="entry name" value="Peripla_BP_3"/>
    <property type="match status" value="1"/>
</dbReference>
<geneLocation type="plasmid" evidence="6">
    <name>pd4m1b</name>
</geneLocation>
<accession>A0A5B8FJG0</accession>
<evidence type="ECO:0000313" key="6">
    <source>
        <dbReference type="Proteomes" id="UP000305888"/>
    </source>
</evidence>
<dbReference type="GO" id="GO:0003700">
    <property type="term" value="F:DNA-binding transcription factor activity"/>
    <property type="evidence" value="ECO:0007669"/>
    <property type="project" value="TreeGrafter"/>
</dbReference>
<evidence type="ECO:0000313" key="5">
    <source>
        <dbReference type="EMBL" id="QDL94387.1"/>
    </source>
</evidence>
<dbReference type="PANTHER" id="PTHR30146">
    <property type="entry name" value="LACI-RELATED TRANSCRIPTIONAL REPRESSOR"/>
    <property type="match status" value="1"/>
</dbReference>
<keyword evidence="1" id="KW-0805">Transcription regulation</keyword>
<feature type="domain" description="HTH lacI-type" evidence="4">
    <location>
        <begin position="6"/>
        <end position="60"/>
    </location>
</feature>
<dbReference type="InterPro" id="IPR000843">
    <property type="entry name" value="HTH_LacI"/>
</dbReference>
<dbReference type="InterPro" id="IPR028082">
    <property type="entry name" value="Peripla_BP_I"/>
</dbReference>
<dbReference type="CDD" id="cd06284">
    <property type="entry name" value="PBP1_LacI-like"/>
    <property type="match status" value="1"/>
</dbReference>
<organism evidence="5 6">
    <name type="scientific">Paroceanicella profunda</name>
    <dbReference type="NCBI Taxonomy" id="2579971"/>
    <lineage>
        <taxon>Bacteria</taxon>
        <taxon>Pseudomonadati</taxon>
        <taxon>Pseudomonadota</taxon>
        <taxon>Alphaproteobacteria</taxon>
        <taxon>Rhodobacterales</taxon>
        <taxon>Paracoccaceae</taxon>
        <taxon>Paroceanicella</taxon>
    </lineage>
</organism>
<dbReference type="EMBL" id="CP040820">
    <property type="protein sequence ID" value="QDL94387.1"/>
    <property type="molecule type" value="Genomic_DNA"/>
</dbReference>
<dbReference type="AlphaFoldDB" id="A0A5B8FJG0"/>
<dbReference type="SUPFAM" id="SSF47413">
    <property type="entry name" value="lambda repressor-like DNA-binding domains"/>
    <property type="match status" value="1"/>
</dbReference>
<evidence type="ECO:0000256" key="1">
    <source>
        <dbReference type="ARBA" id="ARBA00023015"/>
    </source>
</evidence>
<dbReference type="InterPro" id="IPR010982">
    <property type="entry name" value="Lambda_DNA-bd_dom_sf"/>
</dbReference>
<keyword evidence="3" id="KW-0804">Transcription</keyword>
<dbReference type="CDD" id="cd01392">
    <property type="entry name" value="HTH_LacI"/>
    <property type="match status" value="1"/>
</dbReference>
<keyword evidence="2 5" id="KW-0238">DNA-binding</keyword>
<sequence length="345" mass="36298">MNRKYPSIQDVARLAGVSTATVSRTLSRPELVTEATRSAVHIAIEAAGYKLSPALHSLQRRTTGGVVALVPNLSNPFFCKVLDGITSVLSPSGYALLVADTTTQGCSTANGLAGYIEQGRADGLILLDGSLDPALFSTGSTARMALPLVQVGEWIEGLSAPRVSSDNREGTGIAVRHLARLGHRRIGHVTGPAGNVLTDARKRGLKDALAALDLPCRKEWMFDGDFSFAAGVRAARAWTDLSDRPTGMVFANDEMACSFVSELRRAGFSVPGDVSVIGFDDIDLGTHLSPALTTLRQPRAELGAHAARTLLELMAKGSGAGCAALDLVLPVELILRESTSAPPFA</sequence>
<dbReference type="SUPFAM" id="SSF53822">
    <property type="entry name" value="Periplasmic binding protein-like I"/>
    <property type="match status" value="1"/>
</dbReference>
<name>A0A5B8FJG0_9RHOB</name>
<dbReference type="GO" id="GO:0000976">
    <property type="term" value="F:transcription cis-regulatory region binding"/>
    <property type="evidence" value="ECO:0007669"/>
    <property type="project" value="TreeGrafter"/>
</dbReference>
<proteinExistence type="predicted"/>
<gene>
    <name evidence="5" type="ORF">FDP22_21175</name>
</gene>
<dbReference type="OrthoDB" id="8433438at2"/>
<dbReference type="KEGG" id="ppru:FDP22_21175"/>
<dbReference type="InterPro" id="IPR046335">
    <property type="entry name" value="LacI/GalR-like_sensor"/>
</dbReference>
<evidence type="ECO:0000256" key="2">
    <source>
        <dbReference type="ARBA" id="ARBA00023125"/>
    </source>
</evidence>
<keyword evidence="6" id="KW-1185">Reference proteome</keyword>
<protein>
    <submittedName>
        <fullName evidence="5">LacI family DNA-binding transcriptional regulator</fullName>
    </submittedName>
</protein>
<evidence type="ECO:0000259" key="4">
    <source>
        <dbReference type="PROSITE" id="PS50932"/>
    </source>
</evidence>
<dbReference type="Proteomes" id="UP000305888">
    <property type="component" value="Plasmid pD4M1B"/>
</dbReference>
<dbReference type="SMART" id="SM00354">
    <property type="entry name" value="HTH_LACI"/>
    <property type="match status" value="1"/>
</dbReference>
<dbReference type="Gene3D" id="1.10.260.40">
    <property type="entry name" value="lambda repressor-like DNA-binding domains"/>
    <property type="match status" value="1"/>
</dbReference>
<keyword evidence="5" id="KW-0614">Plasmid</keyword>
<dbReference type="PROSITE" id="PS50932">
    <property type="entry name" value="HTH_LACI_2"/>
    <property type="match status" value="1"/>
</dbReference>
<dbReference type="PANTHER" id="PTHR30146:SF155">
    <property type="entry name" value="ALANINE RACEMASE"/>
    <property type="match status" value="1"/>
</dbReference>